<dbReference type="EMBL" id="CP111025">
    <property type="protein sequence ID" value="WAR25921.1"/>
    <property type="molecule type" value="Genomic_DNA"/>
</dbReference>
<dbReference type="Proteomes" id="UP001164746">
    <property type="component" value="Chromosome 14"/>
</dbReference>
<evidence type="ECO:0000256" key="7">
    <source>
        <dbReference type="ARBA" id="ARBA00022840"/>
    </source>
</evidence>
<dbReference type="Gene3D" id="3.30.200.20">
    <property type="entry name" value="Phosphorylase Kinase, domain 1"/>
    <property type="match status" value="1"/>
</dbReference>
<keyword evidence="6" id="KW-0418">Kinase</keyword>
<feature type="binding site" evidence="8">
    <location>
        <position position="60"/>
    </location>
    <ligand>
        <name>ATP</name>
        <dbReference type="ChEBI" id="CHEBI:30616"/>
    </ligand>
</feature>
<keyword evidence="2" id="KW-0963">Cytoplasm</keyword>
<sequence>MFRPTGGVGGGVPGNAQVKTGSLQHTDNYTWNTADILGRGATATVFFGRHKTTGDVCAVKVFYERISHHMTTTRQREIGSLRTLQHENIVKLLALETETSTGNEVLVMEYCSGGSLYSMLEQPQYAYGFPETEFLLFLKHIANGMQYLRMKGYIHRDIKPGNIMRYIADDGSSVYALKAGSAN</sequence>
<evidence type="ECO:0000256" key="6">
    <source>
        <dbReference type="ARBA" id="ARBA00022777"/>
    </source>
</evidence>
<evidence type="ECO:0000256" key="1">
    <source>
        <dbReference type="ARBA" id="ARBA00004496"/>
    </source>
</evidence>
<comment type="subcellular location">
    <subcellularLocation>
        <location evidence="1">Cytoplasm</location>
    </subcellularLocation>
</comment>
<dbReference type="PANTHER" id="PTHR22969:SF15">
    <property type="entry name" value="FI05319P"/>
    <property type="match status" value="1"/>
</dbReference>
<accession>A0ABY7FYL6</accession>
<keyword evidence="5 8" id="KW-0547">Nucleotide-binding</keyword>
<dbReference type="PANTHER" id="PTHR22969">
    <property type="entry name" value="IKB KINASE"/>
    <property type="match status" value="1"/>
</dbReference>
<keyword evidence="3" id="KW-0723">Serine/threonine-protein kinase</keyword>
<evidence type="ECO:0000313" key="10">
    <source>
        <dbReference type="EMBL" id="WAR25921.1"/>
    </source>
</evidence>
<keyword evidence="11" id="KW-1185">Reference proteome</keyword>
<keyword evidence="7 8" id="KW-0067">ATP-binding</keyword>
<name>A0ABY7FYL6_MYAAR</name>
<dbReference type="Pfam" id="PF00069">
    <property type="entry name" value="Pkinase"/>
    <property type="match status" value="1"/>
</dbReference>
<dbReference type="InterPro" id="IPR051180">
    <property type="entry name" value="IKK"/>
</dbReference>
<evidence type="ECO:0000256" key="5">
    <source>
        <dbReference type="ARBA" id="ARBA00022741"/>
    </source>
</evidence>
<evidence type="ECO:0000256" key="3">
    <source>
        <dbReference type="ARBA" id="ARBA00022527"/>
    </source>
</evidence>
<dbReference type="Gene3D" id="1.10.510.10">
    <property type="entry name" value="Transferase(Phosphotransferase) domain 1"/>
    <property type="match status" value="1"/>
</dbReference>
<dbReference type="InterPro" id="IPR011009">
    <property type="entry name" value="Kinase-like_dom_sf"/>
</dbReference>
<dbReference type="PROSITE" id="PS50011">
    <property type="entry name" value="PROTEIN_KINASE_DOM"/>
    <property type="match status" value="1"/>
</dbReference>
<feature type="domain" description="Protein kinase" evidence="9">
    <location>
        <begin position="31"/>
        <end position="183"/>
    </location>
</feature>
<dbReference type="SMART" id="SM00220">
    <property type="entry name" value="S_TKc"/>
    <property type="match status" value="1"/>
</dbReference>
<dbReference type="PROSITE" id="PS00107">
    <property type="entry name" value="PROTEIN_KINASE_ATP"/>
    <property type="match status" value="1"/>
</dbReference>
<keyword evidence="4" id="KW-0808">Transferase</keyword>
<organism evidence="10 11">
    <name type="scientific">Mya arenaria</name>
    <name type="common">Soft-shell clam</name>
    <dbReference type="NCBI Taxonomy" id="6604"/>
    <lineage>
        <taxon>Eukaryota</taxon>
        <taxon>Metazoa</taxon>
        <taxon>Spiralia</taxon>
        <taxon>Lophotrochozoa</taxon>
        <taxon>Mollusca</taxon>
        <taxon>Bivalvia</taxon>
        <taxon>Autobranchia</taxon>
        <taxon>Heteroconchia</taxon>
        <taxon>Euheterodonta</taxon>
        <taxon>Imparidentia</taxon>
        <taxon>Neoheterodontei</taxon>
        <taxon>Myida</taxon>
        <taxon>Myoidea</taxon>
        <taxon>Myidae</taxon>
        <taxon>Mya</taxon>
    </lineage>
</organism>
<dbReference type="InterPro" id="IPR017441">
    <property type="entry name" value="Protein_kinase_ATP_BS"/>
</dbReference>
<protein>
    <submittedName>
        <fullName evidence="10">TBK1-like protein</fullName>
    </submittedName>
</protein>
<evidence type="ECO:0000256" key="4">
    <source>
        <dbReference type="ARBA" id="ARBA00022679"/>
    </source>
</evidence>
<evidence type="ECO:0000256" key="2">
    <source>
        <dbReference type="ARBA" id="ARBA00022490"/>
    </source>
</evidence>
<gene>
    <name evidence="10" type="ORF">MAR_011625</name>
</gene>
<proteinExistence type="predicted"/>
<dbReference type="SUPFAM" id="SSF56112">
    <property type="entry name" value="Protein kinase-like (PK-like)"/>
    <property type="match status" value="1"/>
</dbReference>
<evidence type="ECO:0000256" key="8">
    <source>
        <dbReference type="PROSITE-ProRule" id="PRU10141"/>
    </source>
</evidence>
<evidence type="ECO:0000259" key="9">
    <source>
        <dbReference type="PROSITE" id="PS50011"/>
    </source>
</evidence>
<dbReference type="InterPro" id="IPR000719">
    <property type="entry name" value="Prot_kinase_dom"/>
</dbReference>
<reference evidence="10" key="1">
    <citation type="submission" date="2022-11" db="EMBL/GenBank/DDBJ databases">
        <title>Centuries of genome instability and evolution in soft-shell clam transmissible cancer (bioRxiv).</title>
        <authorList>
            <person name="Hart S.F.M."/>
            <person name="Yonemitsu M.A."/>
            <person name="Giersch R.M."/>
            <person name="Beal B.F."/>
            <person name="Arriagada G."/>
            <person name="Davis B.W."/>
            <person name="Ostrander E.A."/>
            <person name="Goff S.P."/>
            <person name="Metzger M.J."/>
        </authorList>
    </citation>
    <scope>NUCLEOTIDE SEQUENCE</scope>
    <source>
        <strain evidence="10">MELC-2E11</strain>
        <tissue evidence="10">Siphon/mantle</tissue>
    </source>
</reference>
<evidence type="ECO:0000313" key="11">
    <source>
        <dbReference type="Proteomes" id="UP001164746"/>
    </source>
</evidence>